<evidence type="ECO:0000313" key="2">
    <source>
        <dbReference type="EMBL" id="KAK3736024.1"/>
    </source>
</evidence>
<feature type="region of interest" description="Disordered" evidence="1">
    <location>
        <begin position="1769"/>
        <end position="1805"/>
    </location>
</feature>
<feature type="compositionally biased region" description="Low complexity" evidence="1">
    <location>
        <begin position="1145"/>
        <end position="1166"/>
    </location>
</feature>
<keyword evidence="3" id="KW-1185">Reference proteome</keyword>
<name>A0AAE0Y7S3_9GAST</name>
<reference evidence="2" key="1">
    <citation type="journal article" date="2023" name="G3 (Bethesda)">
        <title>A reference genome for the long-term kleptoplast-retaining sea slug Elysia crispata morphotype clarki.</title>
        <authorList>
            <person name="Eastman K.E."/>
            <person name="Pendleton A.L."/>
            <person name="Shaikh M.A."/>
            <person name="Suttiyut T."/>
            <person name="Ogas R."/>
            <person name="Tomko P."/>
            <person name="Gavelis G."/>
            <person name="Widhalm J.R."/>
            <person name="Wisecaver J.H."/>
        </authorList>
    </citation>
    <scope>NUCLEOTIDE SEQUENCE</scope>
    <source>
        <strain evidence="2">ECLA1</strain>
    </source>
</reference>
<gene>
    <name evidence="2" type="ORF">RRG08_009092</name>
</gene>
<feature type="region of interest" description="Disordered" evidence="1">
    <location>
        <begin position="683"/>
        <end position="802"/>
    </location>
</feature>
<sequence length="1805" mass="195583">MDDYIGGLDPGEVMASATSDPFGLGNSASSDKFAAFDAYVTKLVDEDQCGVGNGQDRGQLYHHVHNQHHHAHNHHSNHYHNYHGGGGGGIQVADGEPRFADRLPVPLNNRSTGNFRMASLSPQPSSSGLLHPHSDLELSSQYPASCPSSPFSFGNHPSASHRGRLAAVTGPVFGSPRRTAGGRGEVLGFDPGGSDIADDSGEGDPCYQDDCILTAINSSALDVVNKVGSGRNISEVDDGNRDKEMNSSSLKLWNNSSRSENVYFTENSNKLTKERLDNTGKAGSSGISSGVGLGFAAEQTKILQDLINGASSMNLDNSASFREGLVLDPHVAELLEAQNSVMSEEFLQKCILEIQQQQQQQSESLAKEFSLSDPIEALLNSDKPGKTLLENSLSQDCIHVNEENVMRSTAPVVISSPKVAHDPIARTVENPTKILAPLPKLDACLQENMKPSLRSTHMERNIAQNQQRHWHHDSVGNMYSQTQRFSQHDHQSRHDYARPSQNIFSLDSLERAQSVKNLQESAFVHQSIPSAILSSTTATCNANTATDENCTIYSKGNAECPNTSLLHTLSSDASHGVYLPETFSTTDFLQCSDWQDHSITNQFQSPLLPQGGGPGKILNRTELKRDGVSPGANVVVNSEGFMVSGPVPCFDRLHATSISQRPMSPGWSHTLDFLHSQNMTSPIPPRIPLPHEVRSNPSPPDSNLNIPQSMKARDCTTFPYEAPPSFTNDQIHPQQSHLTSPSVDSNSQNIYREPQLANSASLKANRHSRSMSDNGRSWNFYSKTSDNTIRVNDSNSDADTDYSSQVYSDDLVLKERPTTSGNPSAVCGNDPRLAITVNNARKQGTCEDKNSIRVGTKPGDNKKEEFIKVNKGNFSGDYSCDKAFNDISQYPNAIMPSADEMGKRKPFMANNDTFSNSMANSDTFSDSGHISTVSGRSFIETQGKCQPSTSSFSQDESTAITSGDVSRLTRPVSLAPTCLEPHLLATTFIRGLPNHHQLSHQQYFLPGAPSATVLGHGPQFTMVSGGLQQGISPTPHQSLNRVNMGSGLGDHPAMSAVMMGLAQPRPGLVGTHLRHLTPGHSAFGLPVPQLGRQPHFQANPLAHGPVGHHVGQLNLHNPQHLASMKQLHQLQLLTQQLSTAASGANSATVGSGTGNTNSNNRSNNGSSYGGGSSSKVKENRSASRFTARGNVERGGEEQTENGNGDEVKSCGSPIVSHTAEPNGKNISSPSDNGAAAVTEKQRASVEDIVMPTDIKAAHLAYQHILQQALLQQQAACQAGTFLKPSHARASASPILSPTLLSALHPAAAALFLNSAKLSVSSDVQSAHQQAALAALQLTDGLDFLPVDSFAAAYQPKPQQQQPNLHQLANISPAVAPTFTRDTHHVLLNAAASGASCLPSPCIGVQQYFPGLRHFRSGPSNELHTRLEECHEQFKAVEKERKKTEAELARQNPGKKVSSSNTISIPRLPNSPSRVDRLIVDSFREHARIVTLIEKMERLRSIRIHLNVHSTLTSWLNSIRCVQTCRRDEIINSANRQRAGVPRHPDDKDVTALAASIADLSQHTRQARTAQWVALQMADKGNLHLTDLDLCQVTDNLDLSPYTKFAQAATLLDMRNSTDEINSIDSNRENSGTANYLSVETTVDFGGANSISSGLETEFNQEANQKHAVGDCRSNYGVDDDTKSEDVAVYLTEDIHRQKHQVGLRGDWDGLEEFVYGVKEHLVSVTRGSNDHNNEGVEGDIGFDNREFLDKLSNEDCDDQAKFQHSQVCKELEDAGEDGDDEEEKEGEGVCNDVSTGGFLINSNEQ</sequence>
<dbReference type="GO" id="GO:0007141">
    <property type="term" value="P:male meiosis I"/>
    <property type="evidence" value="ECO:0007669"/>
    <property type="project" value="TreeGrafter"/>
</dbReference>
<dbReference type="Proteomes" id="UP001283361">
    <property type="component" value="Unassembled WGS sequence"/>
</dbReference>
<comment type="caution">
    <text evidence="2">The sequence shown here is derived from an EMBL/GenBank/DDBJ whole genome shotgun (WGS) entry which is preliminary data.</text>
</comment>
<feature type="compositionally biased region" description="Polar residues" evidence="1">
    <location>
        <begin position="725"/>
        <end position="762"/>
    </location>
</feature>
<dbReference type="PANTHER" id="PTHR33861:SF5">
    <property type="entry name" value="GAMMA-TUBULIN COMPLEX COMPONENT"/>
    <property type="match status" value="1"/>
</dbReference>
<dbReference type="GO" id="GO:0005737">
    <property type="term" value="C:cytoplasm"/>
    <property type="evidence" value="ECO:0007669"/>
    <property type="project" value="TreeGrafter"/>
</dbReference>
<feature type="compositionally biased region" description="Polar residues" evidence="1">
    <location>
        <begin position="771"/>
        <end position="802"/>
    </location>
</feature>
<dbReference type="EMBL" id="JAWDGP010006752">
    <property type="protein sequence ID" value="KAK3736024.1"/>
    <property type="molecule type" value="Genomic_DNA"/>
</dbReference>
<dbReference type="InterPro" id="IPR027963">
    <property type="entry name" value="MEIOC"/>
</dbReference>
<dbReference type="Pfam" id="PF15189">
    <property type="entry name" value="MEIOC"/>
    <property type="match status" value="1"/>
</dbReference>
<feature type="compositionally biased region" description="Acidic residues" evidence="1">
    <location>
        <begin position="1773"/>
        <end position="1785"/>
    </location>
</feature>
<evidence type="ECO:0000256" key="1">
    <source>
        <dbReference type="SAM" id="MobiDB-lite"/>
    </source>
</evidence>
<feature type="compositionally biased region" description="Low complexity" evidence="1">
    <location>
        <begin position="119"/>
        <end position="131"/>
    </location>
</feature>
<feature type="region of interest" description="Disordered" evidence="1">
    <location>
        <begin position="1444"/>
        <end position="1467"/>
    </location>
</feature>
<protein>
    <submittedName>
        <fullName evidence="2">Uncharacterized protein</fullName>
    </submittedName>
</protein>
<dbReference type="PANTHER" id="PTHR33861">
    <property type="entry name" value="PROTEIN CBG18333"/>
    <property type="match status" value="1"/>
</dbReference>
<evidence type="ECO:0000313" key="3">
    <source>
        <dbReference type="Proteomes" id="UP001283361"/>
    </source>
</evidence>
<dbReference type="GO" id="GO:0048255">
    <property type="term" value="P:mRNA stabilization"/>
    <property type="evidence" value="ECO:0007669"/>
    <property type="project" value="TreeGrafter"/>
</dbReference>
<organism evidence="2 3">
    <name type="scientific">Elysia crispata</name>
    <name type="common">lettuce slug</name>
    <dbReference type="NCBI Taxonomy" id="231223"/>
    <lineage>
        <taxon>Eukaryota</taxon>
        <taxon>Metazoa</taxon>
        <taxon>Spiralia</taxon>
        <taxon>Lophotrochozoa</taxon>
        <taxon>Mollusca</taxon>
        <taxon>Gastropoda</taxon>
        <taxon>Heterobranchia</taxon>
        <taxon>Euthyneura</taxon>
        <taxon>Panpulmonata</taxon>
        <taxon>Sacoglossa</taxon>
        <taxon>Placobranchoidea</taxon>
        <taxon>Plakobranchidae</taxon>
        <taxon>Elysia</taxon>
    </lineage>
</organism>
<feature type="region of interest" description="Disordered" evidence="1">
    <location>
        <begin position="1144"/>
        <end position="1239"/>
    </location>
</feature>
<dbReference type="GO" id="GO:0007144">
    <property type="term" value="P:female meiosis I"/>
    <property type="evidence" value="ECO:0007669"/>
    <property type="project" value="TreeGrafter"/>
</dbReference>
<feature type="region of interest" description="Disordered" evidence="1">
    <location>
        <begin position="110"/>
        <end position="133"/>
    </location>
</feature>
<feature type="region of interest" description="Disordered" evidence="1">
    <location>
        <begin position="942"/>
        <end position="964"/>
    </location>
</feature>
<dbReference type="GO" id="GO:0005634">
    <property type="term" value="C:nucleus"/>
    <property type="evidence" value="ECO:0007669"/>
    <property type="project" value="TreeGrafter"/>
</dbReference>
<accession>A0AAE0Y7S3</accession>
<proteinExistence type="predicted"/>